<dbReference type="EMBL" id="CP108140">
    <property type="protein sequence ID" value="WTP90747.1"/>
    <property type="molecule type" value="Genomic_DNA"/>
</dbReference>
<organism evidence="2">
    <name type="scientific">Streptomyces sp. NBC_00180</name>
    <dbReference type="NCBI Taxonomy" id="2903632"/>
    <lineage>
        <taxon>Bacteria</taxon>
        <taxon>Bacillati</taxon>
        <taxon>Actinomycetota</taxon>
        <taxon>Actinomycetes</taxon>
        <taxon>Kitasatosporales</taxon>
        <taxon>Streptomycetaceae</taxon>
        <taxon>Streptomyces</taxon>
    </lineage>
</organism>
<keyword evidence="1" id="KW-0472">Membrane</keyword>
<keyword evidence="1" id="KW-0812">Transmembrane</keyword>
<dbReference type="AlphaFoldDB" id="A0AAU1I7Y0"/>
<accession>A0AAU1I7Y0</accession>
<evidence type="ECO:0000313" key="2">
    <source>
        <dbReference type="EMBL" id="WTP90747.1"/>
    </source>
</evidence>
<keyword evidence="1" id="KW-1133">Transmembrane helix</keyword>
<feature type="transmembrane region" description="Helical" evidence="1">
    <location>
        <begin position="6"/>
        <end position="24"/>
    </location>
</feature>
<name>A0AAU1I7Y0_9ACTN</name>
<proteinExistence type="predicted"/>
<evidence type="ECO:0000256" key="1">
    <source>
        <dbReference type="SAM" id="Phobius"/>
    </source>
</evidence>
<sequence>MSGQRVLMAEAALVGGLVLAALLWELPSLRREARIWRMSGGFRAGRRYP</sequence>
<protein>
    <submittedName>
        <fullName evidence="2">Uncharacterized protein</fullName>
    </submittedName>
</protein>
<gene>
    <name evidence="2" type="ORF">OG477_37745</name>
</gene>
<reference evidence="2" key="1">
    <citation type="submission" date="2022-10" db="EMBL/GenBank/DDBJ databases">
        <title>The complete genomes of actinobacterial strains from the NBC collection.</title>
        <authorList>
            <person name="Joergensen T.S."/>
            <person name="Alvarez Arevalo M."/>
            <person name="Sterndorff E.B."/>
            <person name="Faurdal D."/>
            <person name="Vuksanovic O."/>
            <person name="Mourched A.-S."/>
            <person name="Charusanti P."/>
            <person name="Shaw S."/>
            <person name="Blin K."/>
            <person name="Weber T."/>
        </authorList>
    </citation>
    <scope>NUCLEOTIDE SEQUENCE</scope>
    <source>
        <strain evidence="2">NBC 00180</strain>
    </source>
</reference>